<protein>
    <recommendedName>
        <fullName evidence="4">RDD domain-containing protein</fullName>
    </recommendedName>
</protein>
<accession>A0ABV8RBB0</accession>
<keyword evidence="1" id="KW-0812">Transmembrane</keyword>
<evidence type="ECO:0000313" key="3">
    <source>
        <dbReference type="Proteomes" id="UP001595826"/>
    </source>
</evidence>
<keyword evidence="3" id="KW-1185">Reference proteome</keyword>
<dbReference type="Proteomes" id="UP001595826">
    <property type="component" value="Unassembled WGS sequence"/>
</dbReference>
<comment type="caution">
    <text evidence="2">The sequence shown here is derived from an EMBL/GenBank/DDBJ whole genome shotgun (WGS) entry which is preliminary data.</text>
</comment>
<reference evidence="3" key="1">
    <citation type="journal article" date="2019" name="Int. J. Syst. Evol. Microbiol.">
        <title>The Global Catalogue of Microorganisms (GCM) 10K type strain sequencing project: providing services to taxonomists for standard genome sequencing and annotation.</title>
        <authorList>
            <consortium name="The Broad Institute Genomics Platform"/>
            <consortium name="The Broad Institute Genome Sequencing Center for Infectious Disease"/>
            <person name="Wu L."/>
            <person name="Ma J."/>
        </authorList>
    </citation>
    <scope>NUCLEOTIDE SEQUENCE [LARGE SCALE GENOMIC DNA]</scope>
    <source>
        <strain evidence="3">CECT 8655</strain>
    </source>
</reference>
<evidence type="ECO:0000256" key="1">
    <source>
        <dbReference type="SAM" id="Phobius"/>
    </source>
</evidence>
<dbReference type="EMBL" id="JBHSCY010000002">
    <property type="protein sequence ID" value="MFC4269606.1"/>
    <property type="molecule type" value="Genomic_DNA"/>
</dbReference>
<dbReference type="RefSeq" id="WP_377410816.1">
    <property type="nucleotide sequence ID" value="NZ_JBHSCY010000002.1"/>
</dbReference>
<feature type="transmembrane region" description="Helical" evidence="1">
    <location>
        <begin position="12"/>
        <end position="36"/>
    </location>
</feature>
<keyword evidence="1" id="KW-0472">Membrane</keyword>
<keyword evidence="1" id="KW-1133">Transmembrane helix</keyword>
<name>A0ABV8RBB0_9FLAO</name>
<gene>
    <name evidence="2" type="ORF">ACFOWD_11865</name>
</gene>
<evidence type="ECO:0008006" key="4">
    <source>
        <dbReference type="Google" id="ProtNLM"/>
    </source>
</evidence>
<proteinExistence type="predicted"/>
<sequence>MSKKYKKLVLSIVLDLIGLIPLIDIIWAPLSGYIMTKLYKGTKGKVAGIISFVEEIIPFSDVIPTFTIMWLYSYVFTKGETEDDGKITIEV</sequence>
<evidence type="ECO:0000313" key="2">
    <source>
        <dbReference type="EMBL" id="MFC4269606.1"/>
    </source>
</evidence>
<organism evidence="2 3">
    <name type="scientific">Polaribacter marinivivus</name>
    <dbReference type="NCBI Taxonomy" id="1524260"/>
    <lineage>
        <taxon>Bacteria</taxon>
        <taxon>Pseudomonadati</taxon>
        <taxon>Bacteroidota</taxon>
        <taxon>Flavobacteriia</taxon>
        <taxon>Flavobacteriales</taxon>
        <taxon>Flavobacteriaceae</taxon>
    </lineage>
</organism>